<evidence type="ECO:0000256" key="1">
    <source>
        <dbReference type="ARBA" id="ARBA00005820"/>
    </source>
</evidence>
<feature type="compositionally biased region" description="Low complexity" evidence="4">
    <location>
        <begin position="259"/>
        <end position="270"/>
    </location>
</feature>
<dbReference type="InterPro" id="IPR027417">
    <property type="entry name" value="P-loop_NTPase"/>
</dbReference>
<feature type="compositionally biased region" description="Pro residues" evidence="4">
    <location>
        <begin position="245"/>
        <end position="258"/>
    </location>
</feature>
<proteinExistence type="inferred from homology"/>
<dbReference type="InterPro" id="IPR001867">
    <property type="entry name" value="OmpR/PhoB-type_DNA-bd"/>
</dbReference>
<feature type="domain" description="Bacterial transcriptional activator" evidence="6">
    <location>
        <begin position="95"/>
        <end position="237"/>
    </location>
</feature>
<feature type="domain" description="OmpR/PhoB-type" evidence="5">
    <location>
        <begin position="16"/>
        <end position="88"/>
    </location>
</feature>
<dbReference type="Proteomes" id="UP000305778">
    <property type="component" value="Unassembled WGS sequence"/>
</dbReference>
<dbReference type="SUPFAM" id="SSF52540">
    <property type="entry name" value="P-loop containing nucleoside triphosphate hydrolases"/>
    <property type="match status" value="1"/>
</dbReference>
<dbReference type="Pfam" id="PF25872">
    <property type="entry name" value="HTH_77"/>
    <property type="match status" value="1"/>
</dbReference>
<dbReference type="GO" id="GO:0003677">
    <property type="term" value="F:DNA binding"/>
    <property type="evidence" value="ECO:0007669"/>
    <property type="project" value="UniProtKB-KW"/>
</dbReference>
<dbReference type="SUPFAM" id="SSF46894">
    <property type="entry name" value="C-terminal effector domain of the bipartite response regulators"/>
    <property type="match status" value="1"/>
</dbReference>
<dbReference type="Pfam" id="PF03704">
    <property type="entry name" value="BTAD"/>
    <property type="match status" value="1"/>
</dbReference>
<evidence type="ECO:0000256" key="4">
    <source>
        <dbReference type="SAM" id="MobiDB-lite"/>
    </source>
</evidence>
<evidence type="ECO:0000256" key="3">
    <source>
        <dbReference type="ARBA" id="ARBA00023125"/>
    </source>
</evidence>
<dbReference type="Gene3D" id="1.25.40.10">
    <property type="entry name" value="Tetratricopeptide repeat domain"/>
    <property type="match status" value="2"/>
</dbReference>
<dbReference type="GO" id="GO:0006355">
    <property type="term" value="P:regulation of DNA-templated transcription"/>
    <property type="evidence" value="ECO:0007669"/>
    <property type="project" value="InterPro"/>
</dbReference>
<organism evidence="7 8">
    <name type="scientific">Actinacidiphila oryziradicis</name>
    <dbReference type="NCBI Taxonomy" id="2571141"/>
    <lineage>
        <taxon>Bacteria</taxon>
        <taxon>Bacillati</taxon>
        <taxon>Actinomycetota</taxon>
        <taxon>Actinomycetes</taxon>
        <taxon>Kitasatosporales</taxon>
        <taxon>Streptomycetaceae</taxon>
        <taxon>Actinacidiphila</taxon>
    </lineage>
</organism>
<evidence type="ECO:0000259" key="6">
    <source>
        <dbReference type="SMART" id="SM01043"/>
    </source>
</evidence>
<dbReference type="RefSeq" id="WP_136725032.1">
    <property type="nucleotide sequence ID" value="NZ_SUMC01000016.1"/>
</dbReference>
<keyword evidence="2" id="KW-0902">Two-component regulatory system</keyword>
<dbReference type="EMBL" id="SUMC01000016">
    <property type="protein sequence ID" value="TKA10216.1"/>
    <property type="molecule type" value="Genomic_DNA"/>
</dbReference>
<name>A0A4U0SKR2_9ACTN</name>
<gene>
    <name evidence="7" type="ORF">FCI23_18625</name>
</gene>
<dbReference type="PANTHER" id="PTHR47691">
    <property type="entry name" value="REGULATOR-RELATED"/>
    <property type="match status" value="1"/>
</dbReference>
<evidence type="ECO:0000313" key="7">
    <source>
        <dbReference type="EMBL" id="TKA10216.1"/>
    </source>
</evidence>
<dbReference type="OrthoDB" id="499349at2"/>
<keyword evidence="8" id="KW-1185">Reference proteome</keyword>
<reference evidence="7 8" key="1">
    <citation type="submission" date="2019-04" db="EMBL/GenBank/DDBJ databases">
        <title>Streptomyces oryziradicis sp. nov., a novel actinomycete isolated from rhizosphere soil of rice (Oryza sativa L.).</title>
        <authorList>
            <person name="Li C."/>
        </authorList>
    </citation>
    <scope>NUCLEOTIDE SEQUENCE [LARGE SCALE GENOMIC DNA]</scope>
    <source>
        <strain evidence="7 8">NEAU-C40</strain>
    </source>
</reference>
<dbReference type="GO" id="GO:0000160">
    <property type="term" value="P:phosphorelay signal transduction system"/>
    <property type="evidence" value="ECO:0007669"/>
    <property type="project" value="UniProtKB-KW"/>
</dbReference>
<dbReference type="SMART" id="SM00862">
    <property type="entry name" value="Trans_reg_C"/>
    <property type="match status" value="1"/>
</dbReference>
<dbReference type="Gene3D" id="3.40.50.300">
    <property type="entry name" value="P-loop containing nucleotide triphosphate hydrolases"/>
    <property type="match status" value="1"/>
</dbReference>
<dbReference type="InterPro" id="IPR036388">
    <property type="entry name" value="WH-like_DNA-bd_sf"/>
</dbReference>
<evidence type="ECO:0000259" key="5">
    <source>
        <dbReference type="SMART" id="SM00862"/>
    </source>
</evidence>
<dbReference type="PRINTS" id="PR00364">
    <property type="entry name" value="DISEASERSIST"/>
</dbReference>
<dbReference type="PANTHER" id="PTHR47691:SF3">
    <property type="entry name" value="HTH-TYPE TRANSCRIPTIONAL REGULATOR RV0890C-RELATED"/>
    <property type="match status" value="1"/>
</dbReference>
<dbReference type="CDD" id="cd15831">
    <property type="entry name" value="BTAD"/>
    <property type="match status" value="1"/>
</dbReference>
<dbReference type="InterPro" id="IPR005158">
    <property type="entry name" value="BTAD"/>
</dbReference>
<accession>A0A4U0SKR2</accession>
<dbReference type="Gene3D" id="1.10.10.10">
    <property type="entry name" value="Winged helix-like DNA-binding domain superfamily/Winged helix DNA-binding domain"/>
    <property type="match status" value="1"/>
</dbReference>
<keyword evidence="3" id="KW-0238">DNA-binding</keyword>
<sequence>MRYGILGTTTAYRDDGTVVPLAGVRLRALLAALALSPGRGRSVGALIDDVWDGDPPADGPAALQALVGRLRRAVGHAAVGSVDGGYRLIAGPDAVDAYRFQRLVEEGGRALADGDTAKAAEALDTALELWRGPVMADLPGRAAVAPRYEALRLDARKLRAGVEVALGRAEQILPELAELAAAHPVNEPVQALRIRALREAGRTADALMAYEEVRRELADRLGADPGPELKALHAELLNPRREPQNEPPSRPQNEPPRQQPRRLPQAAAAPGNRRPRLTSFVGRETDLDMIRTDLAAARLVTVTGPGGTGKTRLSQEVGDLVAGQWPDGVWFAELAPVEDSRTVPEAVLTALGLRETLLHSGTAAEQALAAESRPKDPGRQLAEYCAGRELLLVLDNCEHVVGAAAALAEQLLTHCPGVAVLATSREPLGVPGELVRPLDPLPQPPALRLLADRGAAARPGFTPADDPEAAAEICRRLDGLPLAIELAAARLRGLTPRQLADRLDDRFRILTGGSRTVLPRQQTLRAVVDWSWELLTVLERVVLRRLAVFAGGWDLSAAEAVCGDPDASGGAETVDPRDIVAALASLVDKSLVLTDLTDDGARYRMLETIGEYAAERLDEAGDRPAVERRHITYFREYIRTVDPKLRGPEQLVWLDRLEREHDNLRAAIRRAVEAGDEQEALVLTLAAGWFWEMRNYRTEMNAWPAAVMAMGPDPFAVPPAHVPLDRGPLDAPPPMPPEQLEEARRWIRIADVTAHMEDQDVWADPAARELGPAIVAAYPPHLPQSSTRPGLMRMVGGLLAGDFDGLAELLDETVESCRRHGRVWELAYALQFRAKVLNDVTDRLDSSMMDVREARELFARVGDDWGLAEALSAEAEAAANGGEWARAADCSRQAIALAGKLGAHQHVPLLMVRLGDVLYNAGDPAEGERLIRAGIQDAERFGVVAGGAAYYGRVLLTTVLGRRGDLDEAHALVDGMRKQLPTGMPSFVAGLLDALKGWLLGLGGDPEGGLRLHRGTIVHLDDHPMTSIFIPRVGIMLIPPAVTLLERLARPEADRRAALLIGAHDRLRPTAVGPMEKQSLDESAAVLRERLGPAAYNALYAEGERLGLEETVALMREAP</sequence>
<feature type="region of interest" description="Disordered" evidence="4">
    <location>
        <begin position="240"/>
        <end position="282"/>
    </location>
</feature>
<dbReference type="GO" id="GO:0016887">
    <property type="term" value="F:ATP hydrolysis activity"/>
    <property type="evidence" value="ECO:0007669"/>
    <property type="project" value="InterPro"/>
</dbReference>
<comment type="similarity">
    <text evidence="1">Belongs to the AfsR/DnrI/RedD regulatory family.</text>
</comment>
<evidence type="ECO:0000313" key="8">
    <source>
        <dbReference type="Proteomes" id="UP000305778"/>
    </source>
</evidence>
<dbReference type="InterPro" id="IPR058852">
    <property type="entry name" value="HTH_77"/>
</dbReference>
<dbReference type="SUPFAM" id="SSF48452">
    <property type="entry name" value="TPR-like"/>
    <property type="match status" value="2"/>
</dbReference>
<evidence type="ECO:0000256" key="2">
    <source>
        <dbReference type="ARBA" id="ARBA00023012"/>
    </source>
</evidence>
<dbReference type="Pfam" id="PF13401">
    <property type="entry name" value="AAA_22"/>
    <property type="match status" value="1"/>
</dbReference>
<comment type="caution">
    <text evidence="7">The sequence shown here is derived from an EMBL/GenBank/DDBJ whole genome shotgun (WGS) entry which is preliminary data.</text>
</comment>
<dbReference type="SMART" id="SM01043">
    <property type="entry name" value="BTAD"/>
    <property type="match status" value="1"/>
</dbReference>
<protein>
    <submittedName>
        <fullName evidence="7">AfsR/SARP family transcriptional regulator</fullName>
    </submittedName>
</protein>
<dbReference type="InterPro" id="IPR011990">
    <property type="entry name" value="TPR-like_helical_dom_sf"/>
</dbReference>
<dbReference type="InterPro" id="IPR016032">
    <property type="entry name" value="Sig_transdc_resp-reg_C-effctor"/>
</dbReference>
<dbReference type="InterPro" id="IPR049945">
    <property type="entry name" value="AAA_22"/>
</dbReference>
<dbReference type="AlphaFoldDB" id="A0A4U0SKR2"/>